<feature type="transmembrane region" description="Helical" evidence="1">
    <location>
        <begin position="401"/>
        <end position="428"/>
    </location>
</feature>
<dbReference type="EMBL" id="FPHB01000042">
    <property type="protein sequence ID" value="SFV58736.1"/>
    <property type="molecule type" value="Genomic_DNA"/>
</dbReference>
<feature type="transmembrane region" description="Helical" evidence="1">
    <location>
        <begin position="448"/>
        <end position="466"/>
    </location>
</feature>
<reference evidence="2" key="1">
    <citation type="submission" date="2016-10" db="EMBL/GenBank/DDBJ databases">
        <authorList>
            <person name="de Groot N.N."/>
        </authorList>
    </citation>
    <scope>NUCLEOTIDE SEQUENCE</scope>
</reference>
<dbReference type="AlphaFoldDB" id="A0A1W1BYZ1"/>
<evidence type="ECO:0000256" key="1">
    <source>
        <dbReference type="SAM" id="Phobius"/>
    </source>
</evidence>
<protein>
    <submittedName>
        <fullName evidence="2">Uncharacterized protein</fullName>
    </submittedName>
</protein>
<organism evidence="2">
    <name type="scientific">hydrothermal vent metagenome</name>
    <dbReference type="NCBI Taxonomy" id="652676"/>
    <lineage>
        <taxon>unclassified sequences</taxon>
        <taxon>metagenomes</taxon>
        <taxon>ecological metagenomes</taxon>
    </lineage>
</organism>
<sequence length="480" mass="56877">MLSSIKFKLLKHILKKEFLYLLNTFLMLTALFFILMLLFIGKEIFISYADTKRMLLPTAMIMTKESLTSVYQKLQEHNVSKESVLVAKVKNYKDLSIINEINKKRSIPKNFTLIAFDIKPDIYLQVMCHQKEERVKVLDIALRRHKDWIFKFSKLHNCHKKESVKLITSKGNISMKLLRNGRYAKLLYRDDKKQNHILYPFLIQLEQKLFLPYVAYSKFFQLQNQKLSIEAKEHAKMLNSFFKVIFAKSRKRMLLNSEAYSYLIEYKKIPFNARAVHKDFRDSFVVLDEIPLDLKNEKIHLYDKLMLINLSSLSDIEYDATLLFLRDLSIKPSWFQDSIVVSKQEFRIIKEGISQKVTIAIYIVVFGLIIFMIMILKRFALRNLRRYREIFINFLFYAHEIRAITLIMSMLLLFAFLSALGLISLLIAKIDAIFYIYYIDLIPLDAYYILYMLVIVLFGIGVSYYFESRLLDKLIKKESV</sequence>
<keyword evidence="1" id="KW-1133">Transmembrane helix</keyword>
<feature type="transmembrane region" description="Helical" evidence="1">
    <location>
        <begin position="359"/>
        <end position="380"/>
    </location>
</feature>
<keyword evidence="1" id="KW-0812">Transmembrane</keyword>
<name>A0A1W1BYZ1_9ZZZZ</name>
<evidence type="ECO:0000313" key="2">
    <source>
        <dbReference type="EMBL" id="SFV58736.1"/>
    </source>
</evidence>
<keyword evidence="1" id="KW-0472">Membrane</keyword>
<proteinExistence type="predicted"/>
<accession>A0A1W1BYZ1</accession>
<feature type="transmembrane region" description="Helical" evidence="1">
    <location>
        <begin position="20"/>
        <end position="40"/>
    </location>
</feature>
<gene>
    <name evidence="2" type="ORF">MNB_SM-7-1381</name>
</gene>